<accession>A0A074RH91</accession>
<reference evidence="1 2" key="1">
    <citation type="submission" date="2013-12" db="EMBL/GenBank/DDBJ databases">
        <authorList>
            <person name="Cubeta M."/>
            <person name="Pakala S."/>
            <person name="Fedorova N."/>
            <person name="Thomas E."/>
            <person name="Dean R."/>
            <person name="Jabaji S."/>
            <person name="Neate S."/>
            <person name="Toda T."/>
            <person name="Tavantzis S."/>
            <person name="Vilgalys R."/>
            <person name="Bharathan N."/>
            <person name="Pakala S."/>
            <person name="Losada L.S."/>
            <person name="Zafar N."/>
            <person name="Nierman W."/>
        </authorList>
    </citation>
    <scope>NUCLEOTIDE SEQUENCE [LARGE SCALE GENOMIC DNA]</scope>
    <source>
        <strain evidence="1 2">123E</strain>
    </source>
</reference>
<proteinExistence type="predicted"/>
<name>A0A074RH91_9AGAM</name>
<evidence type="ECO:0000313" key="1">
    <source>
        <dbReference type="EMBL" id="KEP46144.1"/>
    </source>
</evidence>
<dbReference type="EMBL" id="AZST01001261">
    <property type="protein sequence ID" value="KEP46144.1"/>
    <property type="molecule type" value="Genomic_DNA"/>
</dbReference>
<dbReference type="HOGENOM" id="CLU_037884_0_0_1"/>
<dbReference type="Proteomes" id="UP000027456">
    <property type="component" value="Unassembled WGS sequence"/>
</dbReference>
<sequence>MSQPSAPGVSIDISSAAKVAARRLRGLGKVVPIDFTNKEGTENKLMTWYRSRSDRLVHTLQLRREREGPYFHQFVVFKLNNSGGLFRIDRRLRPNEDAPMNSLKDEGVPAYDTIEPVVAWDDTLFPASDCLISIEFKRNVYLALILKICRAIQEHPLAKAYTLQRYNCYFFAQTIMLWAVCGAFDRGSVRYWFSIYEDLHSSSSSIPRLNEIFIEVCSAQETLGPGQTGALLFLGPSDEPISPDIRYQPKRPKRDSFGIIFSSRQQWRKLIARVERLEAYSATFRSLGQVSEKINDKYLDWFKESMVIRVVYGAMVQQDTPQETVPNSNLEDIPRYRRPRRSIFGWRKGKQEQEQQMTPATIIDMQDYLVRLIEAHSIRVEQYQWLTKAVAPDVAGDIRRAMDEIWIKLIE</sequence>
<keyword evidence="2" id="KW-1185">Reference proteome</keyword>
<evidence type="ECO:0000313" key="2">
    <source>
        <dbReference type="Proteomes" id="UP000027456"/>
    </source>
</evidence>
<comment type="caution">
    <text evidence="1">The sequence shown here is derived from an EMBL/GenBank/DDBJ whole genome shotgun (WGS) entry which is preliminary data.</text>
</comment>
<gene>
    <name evidence="1" type="ORF">V565_216250</name>
</gene>
<organism evidence="1 2">
    <name type="scientific">Rhizoctonia solani 123E</name>
    <dbReference type="NCBI Taxonomy" id="1423351"/>
    <lineage>
        <taxon>Eukaryota</taxon>
        <taxon>Fungi</taxon>
        <taxon>Dikarya</taxon>
        <taxon>Basidiomycota</taxon>
        <taxon>Agaricomycotina</taxon>
        <taxon>Agaricomycetes</taxon>
        <taxon>Cantharellales</taxon>
        <taxon>Ceratobasidiaceae</taxon>
        <taxon>Rhizoctonia</taxon>
    </lineage>
</organism>
<dbReference type="AlphaFoldDB" id="A0A074RH91"/>
<dbReference type="STRING" id="1423351.A0A074RH91"/>
<protein>
    <submittedName>
        <fullName evidence="1">Uncharacterized protein</fullName>
    </submittedName>
</protein>